<evidence type="ECO:0000256" key="4">
    <source>
        <dbReference type="ARBA" id="ARBA00022980"/>
    </source>
</evidence>
<dbReference type="GO" id="GO:0022625">
    <property type="term" value="C:cytosolic large ribosomal subunit"/>
    <property type="evidence" value="ECO:0007669"/>
    <property type="project" value="TreeGrafter"/>
</dbReference>
<dbReference type="EMBL" id="MGHL01000006">
    <property type="protein sequence ID" value="OGM70171.1"/>
    <property type="molecule type" value="Genomic_DNA"/>
</dbReference>
<evidence type="ECO:0000256" key="8">
    <source>
        <dbReference type="RuleBase" id="RU004005"/>
    </source>
</evidence>
<evidence type="ECO:0000256" key="1">
    <source>
        <dbReference type="ARBA" id="ARBA00009451"/>
    </source>
</evidence>
<comment type="subunit">
    <text evidence="7 9">Part of the 50S ribosomal subunit.</text>
</comment>
<evidence type="ECO:0000313" key="12">
    <source>
        <dbReference type="Proteomes" id="UP000178429"/>
    </source>
</evidence>
<gene>
    <name evidence="7" type="primary">rplV</name>
    <name evidence="11" type="ORF">A2975_03795</name>
</gene>
<protein>
    <recommendedName>
        <fullName evidence="6 7">Large ribosomal subunit protein uL22</fullName>
    </recommendedName>
</protein>
<organism evidence="11 12">
    <name type="scientific">Candidatus Woesebacteria bacterium RIFCSPLOWO2_01_FULL_44_14</name>
    <dbReference type="NCBI Taxonomy" id="1802525"/>
    <lineage>
        <taxon>Bacteria</taxon>
        <taxon>Candidatus Woeseibacteriota</taxon>
    </lineage>
</organism>
<dbReference type="GO" id="GO:0019843">
    <property type="term" value="F:rRNA binding"/>
    <property type="evidence" value="ECO:0007669"/>
    <property type="project" value="UniProtKB-UniRule"/>
</dbReference>
<dbReference type="AlphaFoldDB" id="A0A1F8C1D2"/>
<dbReference type="PANTHER" id="PTHR13501:SF8">
    <property type="entry name" value="LARGE RIBOSOMAL SUBUNIT PROTEIN UL22M"/>
    <property type="match status" value="1"/>
</dbReference>
<dbReference type="HAMAP" id="MF_01331_B">
    <property type="entry name" value="Ribosomal_uL22_B"/>
    <property type="match status" value="1"/>
</dbReference>
<keyword evidence="5 7" id="KW-0687">Ribonucleoprotein</keyword>
<evidence type="ECO:0000256" key="5">
    <source>
        <dbReference type="ARBA" id="ARBA00023274"/>
    </source>
</evidence>
<evidence type="ECO:0000256" key="9">
    <source>
        <dbReference type="RuleBase" id="RU004006"/>
    </source>
</evidence>
<dbReference type="SUPFAM" id="SSF54843">
    <property type="entry name" value="Ribosomal protein L22"/>
    <property type="match status" value="1"/>
</dbReference>
<evidence type="ECO:0000256" key="7">
    <source>
        <dbReference type="HAMAP-Rule" id="MF_01331"/>
    </source>
</evidence>
<dbReference type="InterPro" id="IPR005727">
    <property type="entry name" value="Ribosomal_uL22_bac/chlpt-type"/>
</dbReference>
<comment type="similarity">
    <text evidence="1 7 8">Belongs to the universal ribosomal protein uL22 family.</text>
</comment>
<dbReference type="InterPro" id="IPR001063">
    <property type="entry name" value="Ribosomal_uL22"/>
</dbReference>
<keyword evidence="2 7" id="KW-0699">rRNA-binding</keyword>
<name>A0A1F8C1D2_9BACT</name>
<keyword evidence="4 7" id="KW-0689">Ribosomal protein</keyword>
<sequence length="121" mass="13555">MQAVATHKYLRMSPRKVREVADMIRDLTPSRALEVLPHVRRVAAVPLAKVIKSAVANAKQKEINETDLVFTEIQVTQGPILKRGRPVSRGQWHPVQKKMSHIRVVLTSSEKEKGAKSGTKN</sequence>
<dbReference type="NCBIfam" id="TIGR01044">
    <property type="entry name" value="rplV_bact"/>
    <property type="match status" value="1"/>
</dbReference>
<comment type="function">
    <text evidence="7">The globular domain of the protein is located near the polypeptide exit tunnel on the outside of the subunit, while an extended beta-hairpin is found that lines the wall of the exit tunnel in the center of the 70S ribosome.</text>
</comment>
<dbReference type="Proteomes" id="UP000178429">
    <property type="component" value="Unassembled WGS sequence"/>
</dbReference>
<dbReference type="InterPro" id="IPR036394">
    <property type="entry name" value="Ribosomal_uL22_sf"/>
</dbReference>
<dbReference type="PANTHER" id="PTHR13501">
    <property type="entry name" value="CHLOROPLAST 50S RIBOSOMAL PROTEIN L22-RELATED"/>
    <property type="match status" value="1"/>
</dbReference>
<accession>A0A1F8C1D2</accession>
<dbReference type="GO" id="GO:0006412">
    <property type="term" value="P:translation"/>
    <property type="evidence" value="ECO:0007669"/>
    <property type="project" value="UniProtKB-UniRule"/>
</dbReference>
<dbReference type="Gene3D" id="3.90.470.10">
    <property type="entry name" value="Ribosomal protein L22/L17"/>
    <property type="match status" value="1"/>
</dbReference>
<evidence type="ECO:0000313" key="11">
    <source>
        <dbReference type="EMBL" id="OGM70171.1"/>
    </source>
</evidence>
<dbReference type="STRING" id="1802525.A2975_03795"/>
<evidence type="ECO:0000256" key="2">
    <source>
        <dbReference type="ARBA" id="ARBA00022730"/>
    </source>
</evidence>
<proteinExistence type="inferred from homology"/>
<dbReference type="Pfam" id="PF00237">
    <property type="entry name" value="Ribosomal_L22"/>
    <property type="match status" value="1"/>
</dbReference>
<comment type="function">
    <text evidence="7 10">This protein binds specifically to 23S rRNA; its binding is stimulated by other ribosomal proteins, e.g., L4, L17, and L20. It is important during the early stages of 50S assembly. It makes multiple contacts with different domains of the 23S rRNA in the assembled 50S subunit and ribosome.</text>
</comment>
<dbReference type="InterPro" id="IPR047867">
    <property type="entry name" value="Ribosomal_uL22_bac/org-type"/>
</dbReference>
<evidence type="ECO:0000256" key="6">
    <source>
        <dbReference type="ARBA" id="ARBA00035207"/>
    </source>
</evidence>
<reference evidence="11 12" key="1">
    <citation type="journal article" date="2016" name="Nat. Commun.">
        <title>Thousands of microbial genomes shed light on interconnected biogeochemical processes in an aquifer system.</title>
        <authorList>
            <person name="Anantharaman K."/>
            <person name="Brown C.T."/>
            <person name="Hug L.A."/>
            <person name="Sharon I."/>
            <person name="Castelle C.J."/>
            <person name="Probst A.J."/>
            <person name="Thomas B.C."/>
            <person name="Singh A."/>
            <person name="Wilkins M.J."/>
            <person name="Karaoz U."/>
            <person name="Brodie E.L."/>
            <person name="Williams K.H."/>
            <person name="Hubbard S.S."/>
            <person name="Banfield J.F."/>
        </authorList>
    </citation>
    <scope>NUCLEOTIDE SEQUENCE [LARGE SCALE GENOMIC DNA]</scope>
</reference>
<dbReference type="GO" id="GO:0003735">
    <property type="term" value="F:structural constituent of ribosome"/>
    <property type="evidence" value="ECO:0007669"/>
    <property type="project" value="InterPro"/>
</dbReference>
<evidence type="ECO:0000256" key="3">
    <source>
        <dbReference type="ARBA" id="ARBA00022884"/>
    </source>
</evidence>
<keyword evidence="3 7" id="KW-0694">RNA-binding</keyword>
<evidence type="ECO:0000256" key="10">
    <source>
        <dbReference type="RuleBase" id="RU004008"/>
    </source>
</evidence>
<comment type="caution">
    <text evidence="11">The sequence shown here is derived from an EMBL/GenBank/DDBJ whole genome shotgun (WGS) entry which is preliminary data.</text>
</comment>